<proteinExistence type="predicted"/>
<dbReference type="PROSITE" id="PS51186">
    <property type="entry name" value="GNAT"/>
    <property type="match status" value="1"/>
</dbReference>
<sequence>MIETEIVIRGLTKADLRKAGGVIRRASLPHLKAQGLPDETIREIVANRPQKLAAKALGNTFFVAEDVNRKKIVGVIGLRKDDGSNIPNRLSTFYTDPEYQGKGIGRMLYEKIREEAIKNGCQKLVVSSSPYAESIYEHFGFKKTRVEWKEFENGSRTHNIWMEQDLRS</sequence>
<dbReference type="InterPro" id="IPR000182">
    <property type="entry name" value="GNAT_dom"/>
</dbReference>
<evidence type="ECO:0000259" key="1">
    <source>
        <dbReference type="PROSITE" id="PS51186"/>
    </source>
</evidence>
<evidence type="ECO:0000313" key="2">
    <source>
        <dbReference type="EMBL" id="KKQ67322.1"/>
    </source>
</evidence>
<protein>
    <submittedName>
        <fullName evidence="2">Acetyltransferase, N-acetylglutamate synthase</fullName>
    </submittedName>
</protein>
<name>A0A0G0JKE3_9BACT</name>
<dbReference type="Gene3D" id="3.40.630.30">
    <property type="match status" value="1"/>
</dbReference>
<dbReference type="SUPFAM" id="SSF55729">
    <property type="entry name" value="Acyl-CoA N-acyltransferases (Nat)"/>
    <property type="match status" value="1"/>
</dbReference>
<keyword evidence="2" id="KW-0808">Transferase</keyword>
<gene>
    <name evidence="2" type="ORF">US86_C0001G0249</name>
</gene>
<evidence type="ECO:0000313" key="3">
    <source>
        <dbReference type="Proteomes" id="UP000034235"/>
    </source>
</evidence>
<dbReference type="PANTHER" id="PTHR43451">
    <property type="entry name" value="ACETYLTRANSFERASE (GNAT) FAMILY PROTEIN"/>
    <property type="match status" value="1"/>
</dbReference>
<reference evidence="2 3" key="1">
    <citation type="journal article" date="2015" name="Nature">
        <title>rRNA introns, odd ribosomes, and small enigmatic genomes across a large radiation of phyla.</title>
        <authorList>
            <person name="Brown C.T."/>
            <person name="Hug L.A."/>
            <person name="Thomas B.C."/>
            <person name="Sharon I."/>
            <person name="Castelle C.J."/>
            <person name="Singh A."/>
            <person name="Wilkins M.J."/>
            <person name="Williams K.H."/>
            <person name="Banfield J.F."/>
        </authorList>
    </citation>
    <scope>NUCLEOTIDE SEQUENCE [LARGE SCALE GENOMIC DNA]</scope>
</reference>
<dbReference type="PANTHER" id="PTHR43451:SF1">
    <property type="entry name" value="ACETYLTRANSFERASE"/>
    <property type="match status" value="1"/>
</dbReference>
<dbReference type="Proteomes" id="UP000034235">
    <property type="component" value="Unassembled WGS sequence"/>
</dbReference>
<dbReference type="InterPro" id="IPR052564">
    <property type="entry name" value="N-acetyltrans/Recomb-assoc"/>
</dbReference>
<dbReference type="EMBL" id="LBUP01000001">
    <property type="protein sequence ID" value="KKQ67322.1"/>
    <property type="molecule type" value="Genomic_DNA"/>
</dbReference>
<dbReference type="InterPro" id="IPR016181">
    <property type="entry name" value="Acyl_CoA_acyltransferase"/>
</dbReference>
<dbReference type="GO" id="GO:0016747">
    <property type="term" value="F:acyltransferase activity, transferring groups other than amino-acyl groups"/>
    <property type="evidence" value="ECO:0007669"/>
    <property type="project" value="InterPro"/>
</dbReference>
<comment type="caution">
    <text evidence="2">The sequence shown here is derived from an EMBL/GenBank/DDBJ whole genome shotgun (WGS) entry which is preliminary data.</text>
</comment>
<organism evidence="2 3">
    <name type="scientific">Candidatus Daviesbacteria bacterium GW2011_GWA2_38_24</name>
    <dbReference type="NCBI Taxonomy" id="1618422"/>
    <lineage>
        <taxon>Bacteria</taxon>
        <taxon>Candidatus Daviesiibacteriota</taxon>
    </lineage>
</organism>
<dbReference type="AlphaFoldDB" id="A0A0G0JKE3"/>
<feature type="domain" description="N-acetyltransferase" evidence="1">
    <location>
        <begin position="6"/>
        <end position="167"/>
    </location>
</feature>
<accession>A0A0G0JKE3</accession>
<dbReference type="CDD" id="cd04301">
    <property type="entry name" value="NAT_SF"/>
    <property type="match status" value="1"/>
</dbReference>
<dbReference type="Pfam" id="PF13673">
    <property type="entry name" value="Acetyltransf_10"/>
    <property type="match status" value="1"/>
</dbReference>